<proteinExistence type="predicted"/>
<evidence type="ECO:0000313" key="1">
    <source>
        <dbReference type="EMBL" id="THG95106.1"/>
    </source>
</evidence>
<comment type="caution">
    <text evidence="1">The sequence shown here is derived from an EMBL/GenBank/DDBJ whole genome shotgun (WGS) entry which is preliminary data.</text>
</comment>
<dbReference type="Gene3D" id="2.60.120.260">
    <property type="entry name" value="Galactose-binding domain-like"/>
    <property type="match status" value="1"/>
</dbReference>
<evidence type="ECO:0000313" key="2">
    <source>
        <dbReference type="Proteomes" id="UP000309038"/>
    </source>
</evidence>
<gene>
    <name evidence="1" type="ORF">EW026_g6487</name>
</gene>
<organism evidence="1 2">
    <name type="scientific">Hermanssonia centrifuga</name>
    <dbReference type="NCBI Taxonomy" id="98765"/>
    <lineage>
        <taxon>Eukaryota</taxon>
        <taxon>Fungi</taxon>
        <taxon>Dikarya</taxon>
        <taxon>Basidiomycota</taxon>
        <taxon>Agaricomycotina</taxon>
        <taxon>Agaricomycetes</taxon>
        <taxon>Polyporales</taxon>
        <taxon>Meruliaceae</taxon>
        <taxon>Hermanssonia</taxon>
    </lineage>
</organism>
<name>A0A4S4KAX6_9APHY</name>
<sequence>MSNTSITYDDTSDQIKYTGPWYPLRQNPRAYNQTYTGVNEQASFALSFFGSQVSVYGALRNENYSVSVATSSVYSIDNNVVITYTGPMSNTPDFHVLFFNSGDLDANEHLLVLTDSNFSPAGALLQGN</sequence>
<dbReference type="AlphaFoldDB" id="A0A4S4KAX6"/>
<accession>A0A4S4KAX6</accession>
<dbReference type="Proteomes" id="UP000309038">
    <property type="component" value="Unassembled WGS sequence"/>
</dbReference>
<reference evidence="1 2" key="1">
    <citation type="submission" date="2019-02" db="EMBL/GenBank/DDBJ databases">
        <title>Genome sequencing of the rare red list fungi Phlebia centrifuga.</title>
        <authorList>
            <person name="Buettner E."/>
            <person name="Kellner H."/>
        </authorList>
    </citation>
    <scope>NUCLEOTIDE SEQUENCE [LARGE SCALE GENOMIC DNA]</scope>
    <source>
        <strain evidence="1 2">DSM 108282</strain>
    </source>
</reference>
<dbReference type="EMBL" id="SGPJ01000358">
    <property type="protein sequence ID" value="THG95106.1"/>
    <property type="molecule type" value="Genomic_DNA"/>
</dbReference>
<keyword evidence="2" id="KW-1185">Reference proteome</keyword>
<protein>
    <submittedName>
        <fullName evidence="1">Uncharacterized protein</fullName>
    </submittedName>
</protein>